<keyword evidence="2" id="KW-1185">Reference proteome</keyword>
<sequence length="102" mass="10834">MKAARARAGSSAADVEEEDEADADVAAVLLEALALLPTPIFAKAWVIASSMPPPAEGPGDGISSTPRLALVPFVWLVLLSWPSWEIQLLALNTPPINIFLSW</sequence>
<proteinExistence type="predicted"/>
<dbReference type="EMBL" id="SPMX01000024">
    <property type="protein sequence ID" value="NMQ05587.1"/>
    <property type="molecule type" value="Genomic_DNA"/>
</dbReference>
<reference evidence="1" key="1">
    <citation type="submission" date="2019-03" db="EMBL/GenBank/DDBJ databases">
        <title>Metabolic reconstructions from genomes of highly enriched 'Candidatus Accumulibacter' and 'Candidatus Competibacter' bioreactor populations.</title>
        <authorList>
            <person name="Annavajhala M.K."/>
            <person name="Welles L."/>
            <person name="Abbas B."/>
            <person name="Sorokin D."/>
            <person name="Park H."/>
            <person name="Van Loosdrecht M."/>
            <person name="Chandran K."/>
        </authorList>
    </citation>
    <scope>NUCLEOTIDE SEQUENCE</scope>
    <source>
        <strain evidence="1">SBR_L</strain>
    </source>
</reference>
<evidence type="ECO:0000313" key="2">
    <source>
        <dbReference type="Proteomes" id="UP000886469"/>
    </source>
</evidence>
<dbReference type="Proteomes" id="UP000886469">
    <property type="component" value="Unassembled WGS sequence"/>
</dbReference>
<gene>
    <name evidence="1" type="ORF">E4Q08_10070</name>
</gene>
<name>A0ABX1T7F2_9PROT</name>
<accession>A0ABX1T7F2</accession>
<organism evidence="1 2">
    <name type="scientific">Candidatus Accumulibacter contiguus</name>
    <dbReference type="NCBI Taxonomy" id="2954381"/>
    <lineage>
        <taxon>Bacteria</taxon>
        <taxon>Pseudomonadati</taxon>
        <taxon>Pseudomonadota</taxon>
        <taxon>Betaproteobacteria</taxon>
        <taxon>Candidatus Accumulibacter</taxon>
    </lineage>
</organism>
<evidence type="ECO:0000313" key="1">
    <source>
        <dbReference type="EMBL" id="NMQ05587.1"/>
    </source>
</evidence>
<comment type="caution">
    <text evidence="1">The sequence shown here is derived from an EMBL/GenBank/DDBJ whole genome shotgun (WGS) entry which is preliminary data.</text>
</comment>
<dbReference type="RefSeq" id="WP_034911798.1">
    <property type="nucleotide sequence ID" value="NZ_SPMX01000024.1"/>
</dbReference>
<protein>
    <submittedName>
        <fullName evidence="1">Uncharacterized protein</fullName>
    </submittedName>
</protein>